<keyword evidence="2" id="KW-1185">Reference proteome</keyword>
<dbReference type="Proteomes" id="UP001202180">
    <property type="component" value="Unassembled WGS sequence"/>
</dbReference>
<comment type="caution">
    <text evidence="1">The sequence shown here is derived from an EMBL/GenBank/DDBJ whole genome shotgun (WGS) entry which is preliminary data.</text>
</comment>
<proteinExistence type="predicted"/>
<name>A0ABT0HHA8_9BACT</name>
<dbReference type="EMBL" id="JALPRF010000001">
    <property type="protein sequence ID" value="MCK8491380.1"/>
    <property type="molecule type" value="Genomic_DNA"/>
</dbReference>
<reference evidence="1 2" key="1">
    <citation type="submission" date="2022-04" db="EMBL/GenBank/DDBJ databases">
        <title>Spirosoma sp. strain RP8 genome sequencing and assembly.</title>
        <authorList>
            <person name="Jung Y."/>
        </authorList>
    </citation>
    <scope>NUCLEOTIDE SEQUENCE [LARGE SCALE GENOMIC DNA]</scope>
    <source>
        <strain evidence="1 2">RP8</strain>
    </source>
</reference>
<dbReference type="RefSeq" id="WP_248476085.1">
    <property type="nucleotide sequence ID" value="NZ_JALPRF010000001.1"/>
</dbReference>
<evidence type="ECO:0000313" key="2">
    <source>
        <dbReference type="Proteomes" id="UP001202180"/>
    </source>
</evidence>
<accession>A0ABT0HHA8</accession>
<organism evidence="1 2">
    <name type="scientific">Spirosoma liriopis</name>
    <dbReference type="NCBI Taxonomy" id="2937440"/>
    <lineage>
        <taxon>Bacteria</taxon>
        <taxon>Pseudomonadati</taxon>
        <taxon>Bacteroidota</taxon>
        <taxon>Cytophagia</taxon>
        <taxon>Cytophagales</taxon>
        <taxon>Cytophagaceae</taxon>
        <taxon>Spirosoma</taxon>
    </lineage>
</organism>
<sequence length="140" mass="15958">MAAEFIVSNFSNDEAECDYFELSIDSGSCKVTVPLYAIDGFKEFGRQLIDFPRHFYDYAVFELGEDKPNDDFYFLLKAFCYNPNGQIVIQVIAKNSGDALTTYHVAFSLLLEAALVNRLGVSLNNWDPTQERRFVWSAAR</sequence>
<evidence type="ECO:0000313" key="1">
    <source>
        <dbReference type="EMBL" id="MCK8491380.1"/>
    </source>
</evidence>
<gene>
    <name evidence="1" type="ORF">M0L20_05915</name>
</gene>
<protein>
    <submittedName>
        <fullName evidence="1">Uncharacterized protein</fullName>
    </submittedName>
</protein>